<keyword evidence="5 7" id="KW-1133">Transmembrane helix</keyword>
<name>A0A835LR01_9MAGN</name>
<evidence type="ECO:0000256" key="2">
    <source>
        <dbReference type="ARBA" id="ARBA00022448"/>
    </source>
</evidence>
<feature type="domain" description="Amino acid transporter transmembrane" evidence="8">
    <location>
        <begin position="75"/>
        <end position="172"/>
    </location>
</feature>
<accession>A0A835LR01</accession>
<comment type="subcellular location">
    <subcellularLocation>
        <location evidence="1">Membrane</location>
    </subcellularLocation>
</comment>
<dbReference type="Pfam" id="PF01490">
    <property type="entry name" value="Aa_trans"/>
    <property type="match status" value="1"/>
</dbReference>
<evidence type="ECO:0000313" key="9">
    <source>
        <dbReference type="EMBL" id="KAF9604898.1"/>
    </source>
</evidence>
<evidence type="ECO:0000256" key="4">
    <source>
        <dbReference type="ARBA" id="ARBA00022970"/>
    </source>
</evidence>
<evidence type="ECO:0000256" key="7">
    <source>
        <dbReference type="SAM" id="Phobius"/>
    </source>
</evidence>
<dbReference type="PANTHER" id="PTHR48017">
    <property type="entry name" value="OS05G0424000 PROTEIN-RELATED"/>
    <property type="match status" value="1"/>
</dbReference>
<dbReference type="GO" id="GO:0016020">
    <property type="term" value="C:membrane"/>
    <property type="evidence" value="ECO:0007669"/>
    <property type="project" value="UniProtKB-SubCell"/>
</dbReference>
<keyword evidence="4" id="KW-0029">Amino-acid transport</keyword>
<feature type="transmembrane region" description="Helical" evidence="7">
    <location>
        <begin position="146"/>
        <end position="166"/>
    </location>
</feature>
<reference evidence="9 10" key="1">
    <citation type="submission" date="2020-10" db="EMBL/GenBank/DDBJ databases">
        <title>The Coptis chinensis genome and diversification of protoberbering-type alkaloids.</title>
        <authorList>
            <person name="Wang B."/>
            <person name="Shu S."/>
            <person name="Song C."/>
            <person name="Liu Y."/>
        </authorList>
    </citation>
    <scope>NUCLEOTIDE SEQUENCE [LARGE SCALE GENOMIC DNA]</scope>
    <source>
        <strain evidence="9">HL-2020</strain>
        <tissue evidence="9">Leaf</tissue>
    </source>
</reference>
<protein>
    <recommendedName>
        <fullName evidence="8">Amino acid transporter transmembrane domain-containing protein</fullName>
    </recommendedName>
</protein>
<evidence type="ECO:0000256" key="1">
    <source>
        <dbReference type="ARBA" id="ARBA00004370"/>
    </source>
</evidence>
<organism evidence="9 10">
    <name type="scientific">Coptis chinensis</name>
    <dbReference type="NCBI Taxonomy" id="261450"/>
    <lineage>
        <taxon>Eukaryota</taxon>
        <taxon>Viridiplantae</taxon>
        <taxon>Streptophyta</taxon>
        <taxon>Embryophyta</taxon>
        <taxon>Tracheophyta</taxon>
        <taxon>Spermatophyta</taxon>
        <taxon>Magnoliopsida</taxon>
        <taxon>Ranunculales</taxon>
        <taxon>Ranunculaceae</taxon>
        <taxon>Coptidoideae</taxon>
        <taxon>Coptis</taxon>
    </lineage>
</organism>
<sequence length="185" mass="20349">MEGAISFRLTGLKHCCLYTNVEISSPGSFQDMGPSRKFNLDLSGVMFCVDSVVELMLKPDSRSDGEESIDEAAVLYCTLLWTIPLSKSRPTGISFDTAKSQSGISSSFDTFTAVGIIVFAFRGHNLVLEIQATLPSRFPMWKGVNFAYPIIVICLFPLALAGYWAYGNKALGSMDESRSLKKRVH</sequence>
<dbReference type="Proteomes" id="UP000631114">
    <property type="component" value="Unassembled WGS sequence"/>
</dbReference>
<evidence type="ECO:0000256" key="5">
    <source>
        <dbReference type="ARBA" id="ARBA00022989"/>
    </source>
</evidence>
<dbReference type="GO" id="GO:0006865">
    <property type="term" value="P:amino acid transport"/>
    <property type="evidence" value="ECO:0007669"/>
    <property type="project" value="UniProtKB-KW"/>
</dbReference>
<comment type="caution">
    <text evidence="9">The sequence shown here is derived from an EMBL/GenBank/DDBJ whole genome shotgun (WGS) entry which is preliminary data.</text>
</comment>
<dbReference type="OrthoDB" id="1685900at2759"/>
<dbReference type="InterPro" id="IPR013057">
    <property type="entry name" value="AA_transpt_TM"/>
</dbReference>
<dbReference type="AlphaFoldDB" id="A0A835LR01"/>
<proteinExistence type="predicted"/>
<evidence type="ECO:0000256" key="3">
    <source>
        <dbReference type="ARBA" id="ARBA00022692"/>
    </source>
</evidence>
<evidence type="ECO:0000313" key="10">
    <source>
        <dbReference type="Proteomes" id="UP000631114"/>
    </source>
</evidence>
<dbReference type="EMBL" id="JADFTS010000005">
    <property type="protein sequence ID" value="KAF9604898.1"/>
    <property type="molecule type" value="Genomic_DNA"/>
</dbReference>
<evidence type="ECO:0000259" key="8">
    <source>
        <dbReference type="Pfam" id="PF01490"/>
    </source>
</evidence>
<evidence type="ECO:0000256" key="6">
    <source>
        <dbReference type="ARBA" id="ARBA00023136"/>
    </source>
</evidence>
<keyword evidence="10" id="KW-1185">Reference proteome</keyword>
<keyword evidence="2" id="KW-0813">Transport</keyword>
<keyword evidence="3 7" id="KW-0812">Transmembrane</keyword>
<keyword evidence="6 7" id="KW-0472">Membrane</keyword>
<gene>
    <name evidence="9" type="ORF">IFM89_011180</name>
</gene>